<keyword evidence="6" id="KW-0276">Fatty acid metabolism</keyword>
<dbReference type="InterPro" id="IPR032801">
    <property type="entry name" value="PXL2A/B/C"/>
</dbReference>
<evidence type="ECO:0000256" key="8">
    <source>
        <dbReference type="ARBA" id="ARBA00023002"/>
    </source>
</evidence>
<dbReference type="FunFam" id="3.40.30.10:FF:000243">
    <property type="entry name" value="Prostamide/prostaglandin F synthase"/>
    <property type="match status" value="1"/>
</dbReference>
<comment type="function">
    <text evidence="11">Catalyzes the reduction of prostaglandin-ethanolamide H(2) (prostamide H(2)) to prostamide F(2alpha) with NADPH as proton donor. Also able to reduce prostaglandin H(2) to prostaglandin F(2alpha).</text>
</comment>
<dbReference type="Pfam" id="PF13911">
    <property type="entry name" value="AhpC-TSA_2"/>
    <property type="match status" value="1"/>
</dbReference>
<evidence type="ECO:0000256" key="2">
    <source>
        <dbReference type="ARBA" id="ARBA00022490"/>
    </source>
</evidence>
<evidence type="ECO:0000256" key="1">
    <source>
        <dbReference type="ARBA" id="ARBA00004514"/>
    </source>
</evidence>
<dbReference type="KEGG" id="nlo:107224332"/>
<dbReference type="Gene3D" id="3.40.30.10">
    <property type="entry name" value="Glutaredoxin"/>
    <property type="match status" value="1"/>
</dbReference>
<evidence type="ECO:0000256" key="10">
    <source>
        <dbReference type="ARBA" id="ARBA00023160"/>
    </source>
</evidence>
<dbReference type="PANTHER" id="PTHR28630:SF29">
    <property type="entry name" value="PROSTAMIDE_PROSTAGLANDIN F SYNTHASE"/>
    <property type="match status" value="1"/>
</dbReference>
<dbReference type="Proteomes" id="UP000829291">
    <property type="component" value="Chromosome 4"/>
</dbReference>
<organism evidence="18 19">
    <name type="scientific">Neodiprion lecontei</name>
    <name type="common">Redheaded pine sawfly</name>
    <dbReference type="NCBI Taxonomy" id="441921"/>
    <lineage>
        <taxon>Eukaryota</taxon>
        <taxon>Metazoa</taxon>
        <taxon>Ecdysozoa</taxon>
        <taxon>Arthropoda</taxon>
        <taxon>Hexapoda</taxon>
        <taxon>Insecta</taxon>
        <taxon>Pterygota</taxon>
        <taxon>Neoptera</taxon>
        <taxon>Endopterygota</taxon>
        <taxon>Hymenoptera</taxon>
        <taxon>Tenthredinoidea</taxon>
        <taxon>Diprionidae</taxon>
        <taxon>Diprioninae</taxon>
        <taxon>Neodiprion</taxon>
    </lineage>
</organism>
<comment type="similarity">
    <text evidence="12">Belongs to the peroxiredoxin-like PRXL2 family. Prostamide/prostaglandin F synthase subfamily.</text>
</comment>
<evidence type="ECO:0000256" key="14">
    <source>
        <dbReference type="ARBA" id="ARBA00040768"/>
    </source>
</evidence>
<dbReference type="AlphaFoldDB" id="A0A6J0C054"/>
<evidence type="ECO:0000256" key="9">
    <source>
        <dbReference type="ARBA" id="ARBA00023098"/>
    </source>
</evidence>
<dbReference type="OrthoDB" id="40334at2759"/>
<evidence type="ECO:0000313" key="20">
    <source>
        <dbReference type="RefSeq" id="XP_046592405.1"/>
    </source>
</evidence>
<dbReference type="SUPFAM" id="SSF52833">
    <property type="entry name" value="Thioredoxin-like"/>
    <property type="match status" value="1"/>
</dbReference>
<evidence type="ECO:0000256" key="15">
    <source>
        <dbReference type="ARBA" id="ARBA00041838"/>
    </source>
</evidence>
<keyword evidence="18" id="KW-1185">Reference proteome</keyword>
<evidence type="ECO:0000256" key="6">
    <source>
        <dbReference type="ARBA" id="ARBA00022832"/>
    </source>
</evidence>
<dbReference type="EC" id="1.11.1.20" evidence="13"/>
<evidence type="ECO:0000256" key="12">
    <source>
        <dbReference type="ARBA" id="ARBA00037965"/>
    </source>
</evidence>
<dbReference type="PANTHER" id="PTHR28630">
    <property type="match status" value="1"/>
</dbReference>
<dbReference type="GO" id="GO:0047017">
    <property type="term" value="F:prostaglandin F synthase activity"/>
    <property type="evidence" value="ECO:0007669"/>
    <property type="project" value="TreeGrafter"/>
</dbReference>
<keyword evidence="7" id="KW-0521">NADP</keyword>
<gene>
    <name evidence="19 20" type="primary">LOC107224332</name>
</gene>
<keyword evidence="10" id="KW-0275">Fatty acid biosynthesis</keyword>
<keyword evidence="8" id="KW-0560">Oxidoreductase</keyword>
<protein>
    <recommendedName>
        <fullName evidence="14">Prostamide/prostaglandin F synthase</fullName>
        <ecNumber evidence="13">1.11.1.20</ecNumber>
    </recommendedName>
    <alternativeName>
        <fullName evidence="15">Peroxiredoxin-like 2B</fullName>
    </alternativeName>
</protein>
<dbReference type="InterPro" id="IPR036249">
    <property type="entry name" value="Thioredoxin-like_sf"/>
</dbReference>
<evidence type="ECO:0000256" key="17">
    <source>
        <dbReference type="ARBA" id="ARBA00048626"/>
    </source>
</evidence>
<evidence type="ECO:0000313" key="18">
    <source>
        <dbReference type="Proteomes" id="UP000829291"/>
    </source>
</evidence>
<evidence type="ECO:0000256" key="5">
    <source>
        <dbReference type="ARBA" id="ARBA00022585"/>
    </source>
</evidence>
<comment type="catalytic activity">
    <reaction evidence="16">
        <text>prostaglandin H2 + [thioredoxin]-dithiol = prostaglandin F2alpha + [thioredoxin]-disulfide</text>
        <dbReference type="Rhea" id="RHEA:28214"/>
        <dbReference type="Rhea" id="RHEA-COMP:10698"/>
        <dbReference type="Rhea" id="RHEA-COMP:10700"/>
        <dbReference type="ChEBI" id="CHEBI:29950"/>
        <dbReference type="ChEBI" id="CHEBI:50058"/>
        <dbReference type="ChEBI" id="CHEBI:57404"/>
        <dbReference type="ChEBI" id="CHEBI:57405"/>
        <dbReference type="EC" id="1.11.1.20"/>
    </reaction>
</comment>
<dbReference type="CDD" id="cd02970">
    <property type="entry name" value="PRX_like2"/>
    <property type="match status" value="1"/>
</dbReference>
<dbReference type="GO" id="GO:0005829">
    <property type="term" value="C:cytosol"/>
    <property type="evidence" value="ECO:0007669"/>
    <property type="project" value="UniProtKB-SubCell"/>
</dbReference>
<keyword evidence="5" id="KW-0643">Prostaglandin biosynthesis</keyword>
<name>A0A6J0C054_NEOLC</name>
<comment type="subcellular location">
    <subcellularLocation>
        <location evidence="1">Cytoplasm</location>
        <location evidence="1">Cytosol</location>
    </subcellularLocation>
</comment>
<dbReference type="RefSeq" id="XP_046592405.1">
    <property type="nucleotide sequence ID" value="XM_046736449.1"/>
</dbReference>
<comment type="catalytic activity">
    <reaction evidence="17">
        <text>prostamide F2alpha + [thioredoxin]-disulfide = prostamide H2 + [thioredoxin]-dithiol</text>
        <dbReference type="Rhea" id="RHEA:26373"/>
        <dbReference type="Rhea" id="RHEA-COMP:10698"/>
        <dbReference type="Rhea" id="RHEA-COMP:10700"/>
        <dbReference type="ChEBI" id="CHEBI:29950"/>
        <dbReference type="ChEBI" id="CHEBI:50058"/>
        <dbReference type="ChEBI" id="CHEBI:53081"/>
        <dbReference type="ChEBI" id="CHEBI:53082"/>
        <dbReference type="EC" id="1.11.1.20"/>
    </reaction>
</comment>
<sequence>MVDLTNISQNKIKNLTTGEVVPLESLWKDQTVVIVFFRRWGCMLCRVWAKEVSAIADLLKEHNVKLIGVGVEDFDSQEFVDGKFFKGELYVDIDKKTYAGLGFKRYNYFSVIASLFSGESRAAINKGRELKVSGNYKGDGLQNGGALVVKEGGKLLYSFKQDGPAQHVKNSKFLEVLGIPIPANIDEKTG</sequence>
<keyword evidence="9" id="KW-0443">Lipid metabolism</keyword>
<keyword evidence="4" id="KW-0444">Lipid biosynthesis</keyword>
<dbReference type="GO" id="GO:0001516">
    <property type="term" value="P:prostaglandin biosynthetic process"/>
    <property type="evidence" value="ECO:0007669"/>
    <property type="project" value="UniProtKB-KW"/>
</dbReference>
<evidence type="ECO:0000313" key="19">
    <source>
        <dbReference type="RefSeq" id="XP_015519828.1"/>
    </source>
</evidence>
<keyword evidence="3" id="KW-0644">Prostaglandin metabolism</keyword>
<dbReference type="GeneID" id="107224332"/>
<keyword evidence="2" id="KW-0963">Cytoplasm</keyword>
<evidence type="ECO:0000256" key="11">
    <source>
        <dbReference type="ARBA" id="ARBA00037117"/>
    </source>
</evidence>
<accession>A0A6J0C054</accession>
<evidence type="ECO:0000256" key="7">
    <source>
        <dbReference type="ARBA" id="ARBA00022857"/>
    </source>
</evidence>
<evidence type="ECO:0000256" key="16">
    <source>
        <dbReference type="ARBA" id="ARBA00047917"/>
    </source>
</evidence>
<evidence type="ECO:0000256" key="3">
    <source>
        <dbReference type="ARBA" id="ARBA00022501"/>
    </source>
</evidence>
<evidence type="ECO:0000256" key="13">
    <source>
        <dbReference type="ARBA" id="ARBA00039126"/>
    </source>
</evidence>
<dbReference type="RefSeq" id="XP_015519828.1">
    <property type="nucleotide sequence ID" value="XM_015664342.1"/>
</dbReference>
<reference evidence="19" key="1">
    <citation type="submission" date="2025-04" db="UniProtKB">
        <authorList>
            <consortium name="RefSeq"/>
        </authorList>
    </citation>
    <scope>IDENTIFICATION</scope>
    <source>
        <tissue evidence="20">Thorax and Abdomen</tissue>
        <tissue evidence="19">Whole body</tissue>
    </source>
</reference>
<proteinExistence type="inferred from homology"/>
<evidence type="ECO:0000256" key="4">
    <source>
        <dbReference type="ARBA" id="ARBA00022516"/>
    </source>
</evidence>